<organism evidence="2 3">
    <name type="scientific">Clostridium tepidiprofundi DSM 19306</name>
    <dbReference type="NCBI Taxonomy" id="1121338"/>
    <lineage>
        <taxon>Bacteria</taxon>
        <taxon>Bacillati</taxon>
        <taxon>Bacillota</taxon>
        <taxon>Clostridia</taxon>
        <taxon>Eubacteriales</taxon>
        <taxon>Clostridiaceae</taxon>
        <taxon>Clostridium</taxon>
    </lineage>
</organism>
<dbReference type="OrthoDB" id="2519014at2"/>
<dbReference type="STRING" id="1121338.CLTEP_25000"/>
<dbReference type="Proteomes" id="UP000075531">
    <property type="component" value="Unassembled WGS sequence"/>
</dbReference>
<protein>
    <submittedName>
        <fullName evidence="2">Transposase DDE domain protein</fullName>
    </submittedName>
</protein>
<comment type="caution">
    <text evidence="2">The sequence shown here is derived from an EMBL/GenBank/DDBJ whole genome shotgun (WGS) entry which is preliminary data.</text>
</comment>
<proteinExistence type="predicted"/>
<dbReference type="Pfam" id="PF01609">
    <property type="entry name" value="DDE_Tnp_1"/>
    <property type="match status" value="1"/>
</dbReference>
<gene>
    <name evidence="2" type="ORF">CLTEP_25000</name>
</gene>
<dbReference type="GO" id="GO:0006313">
    <property type="term" value="P:DNA transposition"/>
    <property type="evidence" value="ECO:0007669"/>
    <property type="project" value="InterPro"/>
</dbReference>
<dbReference type="SUPFAM" id="SSF53098">
    <property type="entry name" value="Ribonuclease H-like"/>
    <property type="match status" value="1"/>
</dbReference>
<dbReference type="GO" id="GO:0003677">
    <property type="term" value="F:DNA binding"/>
    <property type="evidence" value="ECO:0007669"/>
    <property type="project" value="InterPro"/>
</dbReference>
<dbReference type="GO" id="GO:0004803">
    <property type="term" value="F:transposase activity"/>
    <property type="evidence" value="ECO:0007669"/>
    <property type="project" value="InterPro"/>
</dbReference>
<dbReference type="PATRIC" id="fig|1121338.3.peg.2595"/>
<keyword evidence="3" id="KW-1185">Reference proteome</keyword>
<accession>A0A151AT12</accession>
<name>A0A151AT12_9CLOT</name>
<dbReference type="InterPro" id="IPR012337">
    <property type="entry name" value="RNaseH-like_sf"/>
</dbReference>
<sequence>MNQKIRGYAQILKKDQFHLVTVNGHSYYIFRYQGKINGFKTVTILISYPKNAFHNNKTLKAFITTDISLCDEEIFQRYNCRWTIETFFRQNKMELNLDKYQIRSSRAIKRYLIITQLAYLYCISGICDNYTSFSKGLKIARNNSKKTLISWICDKSQEGFTKQEICSLLKVA</sequence>
<evidence type="ECO:0000313" key="2">
    <source>
        <dbReference type="EMBL" id="KYH30791.1"/>
    </source>
</evidence>
<dbReference type="EMBL" id="LTBA01000056">
    <property type="protein sequence ID" value="KYH30791.1"/>
    <property type="molecule type" value="Genomic_DNA"/>
</dbReference>
<evidence type="ECO:0000259" key="1">
    <source>
        <dbReference type="Pfam" id="PF01609"/>
    </source>
</evidence>
<reference evidence="2 3" key="1">
    <citation type="submission" date="2016-02" db="EMBL/GenBank/DDBJ databases">
        <title>Genome sequence of Clostridium tepidiprofundi DSM 19306.</title>
        <authorList>
            <person name="Poehlein A."/>
            <person name="Daniel R."/>
        </authorList>
    </citation>
    <scope>NUCLEOTIDE SEQUENCE [LARGE SCALE GENOMIC DNA]</scope>
    <source>
        <strain evidence="2 3">DSM 19306</strain>
    </source>
</reference>
<feature type="domain" description="Transposase IS4-like" evidence="1">
    <location>
        <begin position="71"/>
        <end position="120"/>
    </location>
</feature>
<dbReference type="AlphaFoldDB" id="A0A151AT12"/>
<evidence type="ECO:0000313" key="3">
    <source>
        <dbReference type="Proteomes" id="UP000075531"/>
    </source>
</evidence>
<dbReference type="InterPro" id="IPR002559">
    <property type="entry name" value="Transposase_11"/>
</dbReference>
<dbReference type="RefSeq" id="WP_066827162.1">
    <property type="nucleotide sequence ID" value="NZ_LTBA01000056.1"/>
</dbReference>